<dbReference type="InterPro" id="IPR019770">
    <property type="entry name" value="TIF_eIF_4E_CS"/>
</dbReference>
<dbReference type="InterPro" id="IPR001040">
    <property type="entry name" value="TIF_eIF_4E"/>
</dbReference>
<protein>
    <recommendedName>
        <fullName evidence="5">Eukaryotic translation initiation factor 4E type 2</fullName>
    </recommendedName>
</protein>
<name>A0AAW0HSY8_MYOGA</name>
<dbReference type="GO" id="GO:0000340">
    <property type="term" value="F:RNA 7-methylguanosine cap binding"/>
    <property type="evidence" value="ECO:0007669"/>
    <property type="project" value="TreeGrafter"/>
</dbReference>
<comment type="similarity">
    <text evidence="1">Belongs to the eukaryotic initiation factor 4E family.</text>
</comment>
<proteinExistence type="inferred from homology"/>
<evidence type="ECO:0000256" key="2">
    <source>
        <dbReference type="SAM" id="MobiDB-lite"/>
    </source>
</evidence>
<dbReference type="PANTHER" id="PTHR11960:SF17">
    <property type="entry name" value="EUKARYOTIC TRANSLATION INITIATION FACTOR 4E TYPE 2"/>
    <property type="match status" value="1"/>
</dbReference>
<keyword evidence="1" id="KW-0648">Protein biosynthesis</keyword>
<dbReference type="InterPro" id="IPR023398">
    <property type="entry name" value="TIF_eIF4e-like"/>
</dbReference>
<keyword evidence="1" id="KW-0396">Initiation factor</keyword>
<dbReference type="Proteomes" id="UP001488838">
    <property type="component" value="Unassembled WGS sequence"/>
</dbReference>
<evidence type="ECO:0000313" key="4">
    <source>
        <dbReference type="Proteomes" id="UP001488838"/>
    </source>
</evidence>
<dbReference type="PROSITE" id="PS00813">
    <property type="entry name" value="IF4E"/>
    <property type="match status" value="1"/>
</dbReference>
<keyword evidence="1" id="KW-0694">RNA-binding</keyword>
<keyword evidence="4" id="KW-1185">Reference proteome</keyword>
<organism evidence="3 4">
    <name type="scientific">Myodes glareolus</name>
    <name type="common">Bank vole</name>
    <name type="synonym">Clethrionomys glareolus</name>
    <dbReference type="NCBI Taxonomy" id="447135"/>
    <lineage>
        <taxon>Eukaryota</taxon>
        <taxon>Metazoa</taxon>
        <taxon>Chordata</taxon>
        <taxon>Craniata</taxon>
        <taxon>Vertebrata</taxon>
        <taxon>Euteleostomi</taxon>
        <taxon>Mammalia</taxon>
        <taxon>Eutheria</taxon>
        <taxon>Euarchontoglires</taxon>
        <taxon>Glires</taxon>
        <taxon>Rodentia</taxon>
        <taxon>Myomorpha</taxon>
        <taxon>Muroidea</taxon>
        <taxon>Cricetidae</taxon>
        <taxon>Arvicolinae</taxon>
        <taxon>Myodes</taxon>
    </lineage>
</organism>
<dbReference type="Gene3D" id="3.30.760.10">
    <property type="entry name" value="RNA Cap, Translation Initiation Factor Eif4e"/>
    <property type="match status" value="1"/>
</dbReference>
<evidence type="ECO:0008006" key="5">
    <source>
        <dbReference type="Google" id="ProtNLM"/>
    </source>
</evidence>
<dbReference type="GO" id="GO:0003743">
    <property type="term" value="F:translation initiation factor activity"/>
    <property type="evidence" value="ECO:0007669"/>
    <property type="project" value="UniProtKB-KW"/>
</dbReference>
<dbReference type="GO" id="GO:0016281">
    <property type="term" value="C:eukaryotic translation initiation factor 4F complex"/>
    <property type="evidence" value="ECO:0007669"/>
    <property type="project" value="TreeGrafter"/>
</dbReference>
<dbReference type="SUPFAM" id="SSF55418">
    <property type="entry name" value="eIF4e-like"/>
    <property type="match status" value="1"/>
</dbReference>
<dbReference type="FunFam" id="3.30.760.10:FF:000009">
    <property type="entry name" value="eukaryotic translation initiation factor 4E type 2"/>
    <property type="match status" value="1"/>
</dbReference>
<gene>
    <name evidence="3" type="ORF">U0070_001146</name>
</gene>
<comment type="caution">
    <text evidence="3">The sequence shown here is derived from an EMBL/GenBank/DDBJ whole genome shotgun (WGS) entry which is preliminary data.</text>
</comment>
<dbReference type="AlphaFoldDB" id="A0AAW0HSY8"/>
<dbReference type="EMBL" id="JBBHLL010000346">
    <property type="protein sequence ID" value="KAK7805246.1"/>
    <property type="molecule type" value="Genomic_DNA"/>
</dbReference>
<evidence type="ECO:0000256" key="1">
    <source>
        <dbReference type="RuleBase" id="RU004374"/>
    </source>
</evidence>
<evidence type="ECO:0000313" key="3">
    <source>
        <dbReference type="EMBL" id="KAK7805246.1"/>
    </source>
</evidence>
<feature type="region of interest" description="Disordered" evidence="2">
    <location>
        <begin position="1"/>
        <end position="42"/>
    </location>
</feature>
<sequence length="384" mass="42940">MNNKFDALKDDDSGDHDQNEENSTQKDGEKEKTERDKNQSSGKRKVEQFWKFYSHMVRPGDLTGHSDFHLFKEGIKPMWEDDANKNGGKWIIRLRKGLASRCWENLILAMLGEQFMVGEEICGAVVSVRFQEDIISIWNKTASDQATTARIRDTLRRVLNLPPNTIMEYKTHTDSIKYVLGGSGPMKKRGFHYLFPGPSAAKAGTVALAEARWTCLWAWLSFNSDLSGLPLPLLKEHWQVLKGVVKARLPKESKPKMPAACPSKKKAAGTSPLFNQLPVSPVSMEGVEGLGGVSWPGEQQRPLIGRSPSVSHTQGTIQAFEIQKSHCESAHAGNNPFLFVCLSEMDARLRWSFCLLTEGLYLSLVSPSALIPGRRTLLDTFQHC</sequence>
<dbReference type="Pfam" id="PF01652">
    <property type="entry name" value="IF4E"/>
    <property type="match status" value="1"/>
</dbReference>
<accession>A0AAW0HSY8</accession>
<dbReference type="PANTHER" id="PTHR11960">
    <property type="entry name" value="EUKARYOTIC TRANSLATION INITIATION FACTOR 4E RELATED"/>
    <property type="match status" value="1"/>
</dbReference>
<reference evidence="3 4" key="1">
    <citation type="journal article" date="2023" name="bioRxiv">
        <title>Conserved and derived expression patterns and positive selection on dental genes reveal complex evolutionary context of ever-growing rodent molars.</title>
        <authorList>
            <person name="Calamari Z.T."/>
            <person name="Song A."/>
            <person name="Cohen E."/>
            <person name="Akter M."/>
            <person name="Roy R.D."/>
            <person name="Hallikas O."/>
            <person name="Christensen M.M."/>
            <person name="Li P."/>
            <person name="Marangoni P."/>
            <person name="Jernvall J."/>
            <person name="Klein O.D."/>
        </authorList>
    </citation>
    <scope>NUCLEOTIDE SEQUENCE [LARGE SCALE GENOMIC DNA]</scope>
    <source>
        <strain evidence="3">V071</strain>
    </source>
</reference>